<name>A0A7W6FMY2_9SPHN</name>
<organism evidence="3 4">
    <name type="scientific">Sphingobium jiangsuense</name>
    <dbReference type="NCBI Taxonomy" id="870476"/>
    <lineage>
        <taxon>Bacteria</taxon>
        <taxon>Pseudomonadati</taxon>
        <taxon>Pseudomonadota</taxon>
        <taxon>Alphaproteobacteria</taxon>
        <taxon>Sphingomonadales</taxon>
        <taxon>Sphingomonadaceae</taxon>
        <taxon>Sphingobium</taxon>
    </lineage>
</organism>
<gene>
    <name evidence="3" type="ORF">GGR43_000215</name>
</gene>
<accession>A0A7W6FMY2</accession>
<feature type="transmembrane region" description="Helical" evidence="2">
    <location>
        <begin position="46"/>
        <end position="67"/>
    </location>
</feature>
<evidence type="ECO:0000256" key="1">
    <source>
        <dbReference type="SAM" id="MobiDB-lite"/>
    </source>
</evidence>
<comment type="caution">
    <text evidence="3">The sequence shown here is derived from an EMBL/GenBank/DDBJ whole genome shotgun (WGS) entry which is preliminary data.</text>
</comment>
<reference evidence="3 4" key="1">
    <citation type="submission" date="2020-08" db="EMBL/GenBank/DDBJ databases">
        <title>Genomic Encyclopedia of Type Strains, Phase IV (KMG-IV): sequencing the most valuable type-strain genomes for metagenomic binning, comparative biology and taxonomic classification.</title>
        <authorList>
            <person name="Goeker M."/>
        </authorList>
    </citation>
    <scope>NUCLEOTIDE SEQUENCE [LARGE SCALE GENOMIC DNA]</scope>
    <source>
        <strain evidence="3 4">DSM 26189</strain>
    </source>
</reference>
<keyword evidence="2" id="KW-0812">Transmembrane</keyword>
<evidence type="ECO:0000313" key="3">
    <source>
        <dbReference type="EMBL" id="MBB3924521.1"/>
    </source>
</evidence>
<keyword evidence="2" id="KW-1133">Transmembrane helix</keyword>
<sequence length="121" mass="12961">MNFLKTAFWVIIAVALALFAKANWAIAPSYSGYVPVKLWGDIILETRLPVLIVAAFLLGLLPTWLWGRACRWRLQRKLSSAERALASTAAASPSAAPAPGAEAPDQPAEPDLSLPAKPTVP</sequence>
<feature type="compositionally biased region" description="Low complexity" evidence="1">
    <location>
        <begin position="89"/>
        <end position="110"/>
    </location>
</feature>
<evidence type="ECO:0008006" key="5">
    <source>
        <dbReference type="Google" id="ProtNLM"/>
    </source>
</evidence>
<evidence type="ECO:0000313" key="4">
    <source>
        <dbReference type="Proteomes" id="UP000571950"/>
    </source>
</evidence>
<evidence type="ECO:0000256" key="2">
    <source>
        <dbReference type="SAM" id="Phobius"/>
    </source>
</evidence>
<keyword evidence="2" id="KW-0472">Membrane</keyword>
<proteinExistence type="predicted"/>
<protein>
    <recommendedName>
        <fullName evidence="5">Lipopolysaccharide assembly protein A domain-containing protein</fullName>
    </recommendedName>
</protein>
<dbReference type="EMBL" id="JACIDT010000001">
    <property type="protein sequence ID" value="MBB3924521.1"/>
    <property type="molecule type" value="Genomic_DNA"/>
</dbReference>
<dbReference type="Proteomes" id="UP000571950">
    <property type="component" value="Unassembled WGS sequence"/>
</dbReference>
<keyword evidence="4" id="KW-1185">Reference proteome</keyword>
<dbReference type="RefSeq" id="WP_188070089.1">
    <property type="nucleotide sequence ID" value="NZ_BSPS01000078.1"/>
</dbReference>
<dbReference type="AlphaFoldDB" id="A0A7W6FMY2"/>
<feature type="region of interest" description="Disordered" evidence="1">
    <location>
        <begin position="89"/>
        <end position="121"/>
    </location>
</feature>